<dbReference type="SUPFAM" id="SSF52540">
    <property type="entry name" value="P-loop containing nucleoside triphosphate hydrolases"/>
    <property type="match status" value="1"/>
</dbReference>
<protein>
    <recommendedName>
        <fullName evidence="10">ABC transporter domain-containing protein</fullName>
    </recommendedName>
</protein>
<sequence length="273" mass="29740">MAEVLEVHGLTITAKDTNRVLVRDSSFSVDAGETLCLIGESGSGKTLTGKALLGMLPDGLLMAGELSFGGEVMSGYGKKEWRQVRGRRIGVIYQHPEQALHPAIPIGRQLVDLLRSHLPVTRHAAEASARAMLDKVSLKDTDRLMKSYPFQLSGGMNQRVMVAMALLLKPELLIADEPTSALDVTTQSEIIALLQGLVAEEQLSMLFITHDLLLAGELADTIAVMKQGEIVEQGTAAAVMHRPKHAYTKQLLNCRSSFRFTSEEGAYLYVGNR</sequence>
<proteinExistence type="inferred from homology"/>
<evidence type="ECO:0000256" key="8">
    <source>
        <dbReference type="ARBA" id="ARBA00022967"/>
    </source>
</evidence>
<evidence type="ECO:0000256" key="2">
    <source>
        <dbReference type="ARBA" id="ARBA00005417"/>
    </source>
</evidence>
<evidence type="ECO:0000256" key="5">
    <source>
        <dbReference type="ARBA" id="ARBA00022519"/>
    </source>
</evidence>
<dbReference type="SMART" id="SM00382">
    <property type="entry name" value="AAA"/>
    <property type="match status" value="1"/>
</dbReference>
<accession>A0A917LXV8</accession>
<dbReference type="GO" id="GO:0005886">
    <property type="term" value="C:plasma membrane"/>
    <property type="evidence" value="ECO:0007669"/>
    <property type="project" value="UniProtKB-SubCell"/>
</dbReference>
<name>A0A917LXV8_9BACL</name>
<reference evidence="11 12" key="1">
    <citation type="journal article" date="2014" name="Int. J. Syst. Evol. Microbiol.">
        <title>Complete genome sequence of Corynebacterium casei LMG S-19264T (=DSM 44701T), isolated from a smear-ripened cheese.</title>
        <authorList>
            <consortium name="US DOE Joint Genome Institute (JGI-PGF)"/>
            <person name="Walter F."/>
            <person name="Albersmeier A."/>
            <person name="Kalinowski J."/>
            <person name="Ruckert C."/>
        </authorList>
    </citation>
    <scope>NUCLEOTIDE SEQUENCE [LARGE SCALE GENOMIC DNA]</scope>
    <source>
        <strain evidence="11 12">CGMCC 1.15286</strain>
    </source>
</reference>
<dbReference type="PANTHER" id="PTHR43297:SF14">
    <property type="entry name" value="ATPASE AAA-TYPE CORE DOMAIN-CONTAINING PROTEIN"/>
    <property type="match status" value="1"/>
</dbReference>
<evidence type="ECO:0000313" key="12">
    <source>
        <dbReference type="Proteomes" id="UP000600247"/>
    </source>
</evidence>
<evidence type="ECO:0000256" key="4">
    <source>
        <dbReference type="ARBA" id="ARBA00022475"/>
    </source>
</evidence>
<dbReference type="InterPro" id="IPR003439">
    <property type="entry name" value="ABC_transporter-like_ATP-bd"/>
</dbReference>
<evidence type="ECO:0000256" key="6">
    <source>
        <dbReference type="ARBA" id="ARBA00022741"/>
    </source>
</evidence>
<dbReference type="Gene3D" id="3.40.50.300">
    <property type="entry name" value="P-loop containing nucleotide triphosphate hydrolases"/>
    <property type="match status" value="1"/>
</dbReference>
<keyword evidence="3" id="KW-0813">Transport</keyword>
<dbReference type="InterPro" id="IPR050388">
    <property type="entry name" value="ABC_Ni/Peptide_Import"/>
</dbReference>
<dbReference type="CDD" id="cd03257">
    <property type="entry name" value="ABC_NikE_OppD_transporters"/>
    <property type="match status" value="1"/>
</dbReference>
<comment type="similarity">
    <text evidence="2">Belongs to the ABC transporter superfamily.</text>
</comment>
<evidence type="ECO:0000256" key="1">
    <source>
        <dbReference type="ARBA" id="ARBA00004202"/>
    </source>
</evidence>
<gene>
    <name evidence="11" type="ORF">GCM10010918_18910</name>
</gene>
<comment type="caution">
    <text evidence="11">The sequence shown here is derived from an EMBL/GenBank/DDBJ whole genome shotgun (WGS) entry which is preliminary data.</text>
</comment>
<keyword evidence="9" id="KW-0472">Membrane</keyword>
<dbReference type="GO" id="GO:0016887">
    <property type="term" value="F:ATP hydrolysis activity"/>
    <property type="evidence" value="ECO:0007669"/>
    <property type="project" value="InterPro"/>
</dbReference>
<keyword evidence="5" id="KW-0997">Cell inner membrane</keyword>
<dbReference type="EMBL" id="BMHY01000003">
    <property type="protein sequence ID" value="GGG65003.1"/>
    <property type="molecule type" value="Genomic_DNA"/>
</dbReference>
<evidence type="ECO:0000256" key="7">
    <source>
        <dbReference type="ARBA" id="ARBA00022840"/>
    </source>
</evidence>
<keyword evidence="8" id="KW-1278">Translocase</keyword>
<keyword evidence="7" id="KW-0067">ATP-binding</keyword>
<dbReference type="Pfam" id="PF00005">
    <property type="entry name" value="ABC_tran"/>
    <property type="match status" value="1"/>
</dbReference>
<keyword evidence="12" id="KW-1185">Reference proteome</keyword>
<dbReference type="GO" id="GO:0005524">
    <property type="term" value="F:ATP binding"/>
    <property type="evidence" value="ECO:0007669"/>
    <property type="project" value="UniProtKB-KW"/>
</dbReference>
<dbReference type="InterPro" id="IPR003593">
    <property type="entry name" value="AAA+_ATPase"/>
</dbReference>
<dbReference type="PANTHER" id="PTHR43297">
    <property type="entry name" value="OLIGOPEPTIDE TRANSPORT ATP-BINDING PROTEIN APPD"/>
    <property type="match status" value="1"/>
</dbReference>
<feature type="domain" description="ABC transporter" evidence="10">
    <location>
        <begin position="5"/>
        <end position="252"/>
    </location>
</feature>
<evidence type="ECO:0000256" key="3">
    <source>
        <dbReference type="ARBA" id="ARBA00022448"/>
    </source>
</evidence>
<comment type="subcellular location">
    <subcellularLocation>
        <location evidence="1">Cell membrane</location>
        <topology evidence="1">Peripheral membrane protein</topology>
    </subcellularLocation>
</comment>
<organism evidence="11 12">
    <name type="scientific">Paenibacillus radicis</name>
    <name type="common">ex Gao et al. 2016</name>
    <dbReference type="NCBI Taxonomy" id="1737354"/>
    <lineage>
        <taxon>Bacteria</taxon>
        <taxon>Bacillati</taxon>
        <taxon>Bacillota</taxon>
        <taxon>Bacilli</taxon>
        <taxon>Bacillales</taxon>
        <taxon>Paenibacillaceae</taxon>
        <taxon>Paenibacillus</taxon>
    </lineage>
</organism>
<dbReference type="InterPro" id="IPR027417">
    <property type="entry name" value="P-loop_NTPase"/>
</dbReference>
<evidence type="ECO:0000313" key="11">
    <source>
        <dbReference type="EMBL" id="GGG65003.1"/>
    </source>
</evidence>
<dbReference type="Proteomes" id="UP000600247">
    <property type="component" value="Unassembled WGS sequence"/>
</dbReference>
<dbReference type="AlphaFoldDB" id="A0A917LXV8"/>
<keyword evidence="6" id="KW-0547">Nucleotide-binding</keyword>
<dbReference type="PROSITE" id="PS50893">
    <property type="entry name" value="ABC_TRANSPORTER_2"/>
    <property type="match status" value="1"/>
</dbReference>
<keyword evidence="4" id="KW-1003">Cell membrane</keyword>
<evidence type="ECO:0000259" key="10">
    <source>
        <dbReference type="PROSITE" id="PS50893"/>
    </source>
</evidence>
<evidence type="ECO:0000256" key="9">
    <source>
        <dbReference type="ARBA" id="ARBA00023136"/>
    </source>
</evidence>